<gene>
    <name evidence="1" type="ORF">GCM10010251_83390</name>
</gene>
<reference evidence="1" key="2">
    <citation type="submission" date="2020-09" db="EMBL/GenBank/DDBJ databases">
        <authorList>
            <person name="Sun Q."/>
            <person name="Ohkuma M."/>
        </authorList>
    </citation>
    <scope>NUCLEOTIDE SEQUENCE</scope>
    <source>
        <strain evidence="1">JCM 4346</strain>
    </source>
</reference>
<organism evidence="1 2">
    <name type="scientific">Streptomyces aurantiogriseus</name>
    <dbReference type="NCBI Taxonomy" id="66870"/>
    <lineage>
        <taxon>Bacteria</taxon>
        <taxon>Bacillati</taxon>
        <taxon>Actinomycetota</taxon>
        <taxon>Actinomycetes</taxon>
        <taxon>Kitasatosporales</taxon>
        <taxon>Streptomycetaceae</taxon>
        <taxon>Streptomyces</taxon>
    </lineage>
</organism>
<dbReference type="InterPro" id="IPR045596">
    <property type="entry name" value="DUF6459"/>
</dbReference>
<accession>A0A918FM29</accession>
<reference evidence="1" key="1">
    <citation type="journal article" date="2014" name="Int. J. Syst. Evol. Microbiol.">
        <title>Complete genome sequence of Corynebacterium casei LMG S-19264T (=DSM 44701T), isolated from a smear-ripened cheese.</title>
        <authorList>
            <consortium name="US DOE Joint Genome Institute (JGI-PGF)"/>
            <person name="Walter F."/>
            <person name="Albersmeier A."/>
            <person name="Kalinowski J."/>
            <person name="Ruckert C."/>
        </authorList>
    </citation>
    <scope>NUCLEOTIDE SEQUENCE</scope>
    <source>
        <strain evidence="1">JCM 4346</strain>
    </source>
</reference>
<proteinExistence type="predicted"/>
<sequence>MLRHTVGRAYDDLAHLAERGPLRTAHGTRPVVRDIGYYVPRPGAIEAFARIGAGDRLRAMAFRLERGPDRRWRCTAVELGGPRRPRTTDD</sequence>
<protein>
    <submittedName>
        <fullName evidence="1">Uncharacterized protein</fullName>
    </submittedName>
</protein>
<dbReference type="Pfam" id="PF20060">
    <property type="entry name" value="DUF6459"/>
    <property type="match status" value="1"/>
</dbReference>
<comment type="caution">
    <text evidence="1">The sequence shown here is derived from an EMBL/GenBank/DDBJ whole genome shotgun (WGS) entry which is preliminary data.</text>
</comment>
<dbReference type="Proteomes" id="UP000658320">
    <property type="component" value="Unassembled WGS sequence"/>
</dbReference>
<evidence type="ECO:0000313" key="1">
    <source>
        <dbReference type="EMBL" id="GGR53694.1"/>
    </source>
</evidence>
<dbReference type="AlphaFoldDB" id="A0A918FM29"/>
<evidence type="ECO:0000313" key="2">
    <source>
        <dbReference type="Proteomes" id="UP000658320"/>
    </source>
</evidence>
<dbReference type="EMBL" id="BMSX01000029">
    <property type="protein sequence ID" value="GGR53694.1"/>
    <property type="molecule type" value="Genomic_DNA"/>
</dbReference>
<keyword evidence="2" id="KW-1185">Reference proteome</keyword>
<name>A0A918FM29_9ACTN</name>